<proteinExistence type="inferred from homology"/>
<reference evidence="5 6" key="1">
    <citation type="journal article" date="2014" name="PLoS ONE">
        <title>The first complete genome sequence of the class fimbriimonadia in the phylum armatimonadetes.</title>
        <authorList>
            <person name="Hu Z.Y."/>
            <person name="Wang Y.Z."/>
            <person name="Im W.T."/>
            <person name="Wang S.Y."/>
            <person name="Zhao G.P."/>
            <person name="Zheng H.J."/>
            <person name="Quan Z.X."/>
        </authorList>
    </citation>
    <scope>NUCLEOTIDE SEQUENCE [LARGE SCALE GENOMIC DNA]</scope>
    <source>
        <strain evidence="5">Gsoil 348</strain>
    </source>
</reference>
<evidence type="ECO:0000259" key="4">
    <source>
        <dbReference type="PROSITE" id="PS51462"/>
    </source>
</evidence>
<dbReference type="PANTHER" id="PTHR43046">
    <property type="entry name" value="GDP-MANNOSE MANNOSYL HYDROLASE"/>
    <property type="match status" value="1"/>
</dbReference>
<dbReference type="EMBL" id="CP007139">
    <property type="protein sequence ID" value="AIE87985.1"/>
    <property type="molecule type" value="Genomic_DNA"/>
</dbReference>
<dbReference type="Pfam" id="PF00293">
    <property type="entry name" value="NUDIX"/>
    <property type="match status" value="1"/>
</dbReference>
<dbReference type="SUPFAM" id="SSF55811">
    <property type="entry name" value="Nudix"/>
    <property type="match status" value="1"/>
</dbReference>
<keyword evidence="6" id="KW-1185">Reference proteome</keyword>
<dbReference type="InterPro" id="IPR020084">
    <property type="entry name" value="NUDIX_hydrolase_CS"/>
</dbReference>
<organism evidence="5 6">
    <name type="scientific">Fimbriimonas ginsengisoli Gsoil 348</name>
    <dbReference type="NCBI Taxonomy" id="661478"/>
    <lineage>
        <taxon>Bacteria</taxon>
        <taxon>Bacillati</taxon>
        <taxon>Armatimonadota</taxon>
        <taxon>Fimbriimonadia</taxon>
        <taxon>Fimbriimonadales</taxon>
        <taxon>Fimbriimonadaceae</taxon>
        <taxon>Fimbriimonas</taxon>
    </lineage>
</organism>
<dbReference type="PROSITE" id="PS00893">
    <property type="entry name" value="NUDIX_BOX"/>
    <property type="match status" value="1"/>
</dbReference>
<dbReference type="KEGG" id="fgi:OP10G_4617"/>
<protein>
    <recommendedName>
        <fullName evidence="4">Nudix hydrolase domain-containing protein</fullName>
    </recommendedName>
</protein>
<evidence type="ECO:0000256" key="3">
    <source>
        <dbReference type="RuleBase" id="RU003476"/>
    </source>
</evidence>
<dbReference type="GO" id="GO:0016787">
    <property type="term" value="F:hydrolase activity"/>
    <property type="evidence" value="ECO:0007669"/>
    <property type="project" value="UniProtKB-KW"/>
</dbReference>
<dbReference type="PROSITE" id="PS51462">
    <property type="entry name" value="NUDIX"/>
    <property type="match status" value="1"/>
</dbReference>
<dbReference type="CDD" id="cd02883">
    <property type="entry name" value="NUDIX_Hydrolase"/>
    <property type="match status" value="1"/>
</dbReference>
<name>A0A068NYB3_FIMGI</name>
<dbReference type="InterPro" id="IPR015797">
    <property type="entry name" value="NUDIX_hydrolase-like_dom_sf"/>
</dbReference>
<evidence type="ECO:0000256" key="1">
    <source>
        <dbReference type="ARBA" id="ARBA00001946"/>
    </source>
</evidence>
<dbReference type="eggNOG" id="COG1051">
    <property type="taxonomic scope" value="Bacteria"/>
</dbReference>
<comment type="cofactor">
    <cofactor evidence="1">
        <name>Mg(2+)</name>
        <dbReference type="ChEBI" id="CHEBI:18420"/>
    </cofactor>
</comment>
<sequence length="125" mass="13970">MLCRLSPHISSRGEWTLPGGGIEFGEHPEDAAVREVREETGLQVRLTELAHVDSIVFTISDGRMHAIRFIYRAQIVSGELTHEADGSTDRCEWFTANQVRNLPLVTLAKAGVQLAFRSSRPRSRV</sequence>
<gene>
    <name evidence="5" type="ORF">OP10G_4617</name>
</gene>
<dbReference type="PRINTS" id="PR00502">
    <property type="entry name" value="NUDIXFAMILY"/>
</dbReference>
<dbReference type="Proteomes" id="UP000027982">
    <property type="component" value="Chromosome"/>
</dbReference>
<dbReference type="InterPro" id="IPR000086">
    <property type="entry name" value="NUDIX_hydrolase_dom"/>
</dbReference>
<comment type="similarity">
    <text evidence="3">Belongs to the Nudix hydrolase family.</text>
</comment>
<dbReference type="PANTHER" id="PTHR43046:SF14">
    <property type="entry name" value="MUTT_NUDIX FAMILY PROTEIN"/>
    <property type="match status" value="1"/>
</dbReference>
<dbReference type="AlphaFoldDB" id="A0A068NYB3"/>
<dbReference type="InterPro" id="IPR020476">
    <property type="entry name" value="Nudix_hydrolase"/>
</dbReference>
<evidence type="ECO:0000313" key="5">
    <source>
        <dbReference type="EMBL" id="AIE87985.1"/>
    </source>
</evidence>
<dbReference type="HOGENOM" id="CLU_037162_19_3_0"/>
<evidence type="ECO:0000313" key="6">
    <source>
        <dbReference type="Proteomes" id="UP000027982"/>
    </source>
</evidence>
<evidence type="ECO:0000256" key="2">
    <source>
        <dbReference type="ARBA" id="ARBA00022801"/>
    </source>
</evidence>
<feature type="domain" description="Nudix hydrolase" evidence="4">
    <location>
        <begin position="1"/>
        <end position="118"/>
    </location>
</feature>
<accession>A0A068NYB3</accession>
<dbReference type="Gene3D" id="3.90.79.10">
    <property type="entry name" value="Nucleoside Triphosphate Pyrophosphohydrolase"/>
    <property type="match status" value="1"/>
</dbReference>
<keyword evidence="2 3" id="KW-0378">Hydrolase</keyword>